<evidence type="ECO:0000256" key="1">
    <source>
        <dbReference type="ARBA" id="ARBA00004651"/>
    </source>
</evidence>
<sequence>MDSSTISMTVAIVLLVMMSAYFSATETAFSCLNKIRMKSRAESGDHRAALAMDLVEDYDRLISTILIGNNIVNITASTVGTVLFTKLYAAYGPTVSTVVLTLVVLIFGEISPKSLAKEHAESFAMFSAPILRVFLLVLRPLNFLFSQWKRLLNMIFHPSEDQGITEEELITMVSEAENEGGLDQHESQLIRSAIEFGDLEAGDILTPRVDIVAVEDSASMEEIAAVFAESGYSRLPVYHKDVDDIVGVIHEKDFNAARYRGQGNISGCITPVHYTTANADLGLLLRTLQKKKTHMAIVVDEYGGTEGLLTMEDILEELVGEIWDEHDEVVESFRKQSDGSFLVAAGADLSDLYDLFSIKGDCDASTVSGWVIDQLGRLPLVGDHFQAEGLDVTVTMVDHRRVLEVRVAVAAEAPETAEGAAQH</sequence>
<keyword evidence="3" id="KW-1003">Cell membrane</keyword>
<dbReference type="KEGG" id="obj:EIO64_07080"/>
<evidence type="ECO:0000313" key="14">
    <source>
        <dbReference type="EMBL" id="QCI59015.1"/>
    </source>
</evidence>
<evidence type="ECO:0000259" key="12">
    <source>
        <dbReference type="PROSITE" id="PS51371"/>
    </source>
</evidence>
<dbReference type="EMBL" id="CP034413">
    <property type="protein sequence ID" value="QCI59015.1"/>
    <property type="molecule type" value="Genomic_DNA"/>
</dbReference>
<evidence type="ECO:0000259" key="13">
    <source>
        <dbReference type="PROSITE" id="PS51846"/>
    </source>
</evidence>
<dbReference type="CDD" id="cd04590">
    <property type="entry name" value="CBS_pair_CorC_HlyC_assoc"/>
    <property type="match status" value="1"/>
</dbReference>
<dbReference type="InterPro" id="IPR016169">
    <property type="entry name" value="FAD-bd_PCMH_sub2"/>
</dbReference>
<keyword evidence="5" id="KW-0677">Repeat</keyword>
<dbReference type="SUPFAM" id="SSF54631">
    <property type="entry name" value="CBS-domain pair"/>
    <property type="match status" value="1"/>
</dbReference>
<evidence type="ECO:0000256" key="10">
    <source>
        <dbReference type="PROSITE-ProRule" id="PRU01193"/>
    </source>
</evidence>
<dbReference type="PANTHER" id="PTHR22777:SF32">
    <property type="entry name" value="UPF0053 INNER MEMBRANE PROTEIN YFJD"/>
    <property type="match status" value="1"/>
</dbReference>
<gene>
    <name evidence="14" type="ORF">EIO64_07080</name>
</gene>
<keyword evidence="7 9" id="KW-0129">CBS domain</keyword>
<feature type="transmembrane region" description="Helical" evidence="11">
    <location>
        <begin position="123"/>
        <end position="145"/>
    </location>
</feature>
<protein>
    <submittedName>
        <fullName evidence="14">Hemolysin family protein</fullName>
    </submittedName>
</protein>
<dbReference type="Pfam" id="PF00571">
    <property type="entry name" value="CBS"/>
    <property type="match status" value="2"/>
</dbReference>
<keyword evidence="4 10" id="KW-0812">Transmembrane</keyword>
<feature type="domain" description="CNNM transmembrane" evidence="13">
    <location>
        <begin position="1"/>
        <end position="186"/>
    </location>
</feature>
<dbReference type="SMART" id="SM01091">
    <property type="entry name" value="CorC_HlyC"/>
    <property type="match status" value="1"/>
</dbReference>
<evidence type="ECO:0000256" key="8">
    <source>
        <dbReference type="ARBA" id="ARBA00023136"/>
    </source>
</evidence>
<evidence type="ECO:0000256" key="5">
    <source>
        <dbReference type="ARBA" id="ARBA00022737"/>
    </source>
</evidence>
<dbReference type="InterPro" id="IPR044751">
    <property type="entry name" value="Ion_transp-like_CBS"/>
</dbReference>
<proteinExistence type="inferred from homology"/>
<dbReference type="FunFam" id="3.10.580.10:FF:000002">
    <property type="entry name" value="Magnesium/cobalt efflux protein CorC"/>
    <property type="match status" value="1"/>
</dbReference>
<dbReference type="SMART" id="SM00116">
    <property type="entry name" value="CBS"/>
    <property type="match status" value="2"/>
</dbReference>
<accession>A0A4D7ANI4</accession>
<feature type="transmembrane region" description="Helical" evidence="11">
    <location>
        <begin position="90"/>
        <end position="111"/>
    </location>
</feature>
<dbReference type="RefSeq" id="WP_036629886.1">
    <property type="nucleotide sequence ID" value="NZ_CP034413.3"/>
</dbReference>
<evidence type="ECO:0000256" key="9">
    <source>
        <dbReference type="PROSITE-ProRule" id="PRU00703"/>
    </source>
</evidence>
<dbReference type="Gene3D" id="3.30.465.10">
    <property type="match status" value="1"/>
</dbReference>
<dbReference type="PANTHER" id="PTHR22777">
    <property type="entry name" value="HEMOLYSIN-RELATED"/>
    <property type="match status" value="1"/>
</dbReference>
<keyword evidence="15" id="KW-1185">Reference proteome</keyword>
<comment type="subcellular location">
    <subcellularLocation>
        <location evidence="1">Cell membrane</location>
        <topology evidence="1">Multi-pass membrane protein</topology>
    </subcellularLocation>
</comment>
<dbReference type="GO" id="GO:0005886">
    <property type="term" value="C:plasma membrane"/>
    <property type="evidence" value="ECO:0007669"/>
    <property type="project" value="UniProtKB-SubCell"/>
</dbReference>
<dbReference type="AlphaFoldDB" id="A0A4D7ANI4"/>
<evidence type="ECO:0000256" key="4">
    <source>
        <dbReference type="ARBA" id="ARBA00022692"/>
    </source>
</evidence>
<evidence type="ECO:0000256" key="2">
    <source>
        <dbReference type="ARBA" id="ARBA00006337"/>
    </source>
</evidence>
<dbReference type="Pfam" id="PF03471">
    <property type="entry name" value="CorC_HlyC"/>
    <property type="match status" value="1"/>
</dbReference>
<evidence type="ECO:0000256" key="6">
    <source>
        <dbReference type="ARBA" id="ARBA00022989"/>
    </source>
</evidence>
<feature type="domain" description="CBS" evidence="12">
    <location>
        <begin position="205"/>
        <end position="265"/>
    </location>
</feature>
<evidence type="ECO:0000256" key="7">
    <source>
        <dbReference type="ARBA" id="ARBA00023122"/>
    </source>
</evidence>
<dbReference type="InterPro" id="IPR000644">
    <property type="entry name" value="CBS_dom"/>
</dbReference>
<dbReference type="InterPro" id="IPR036318">
    <property type="entry name" value="FAD-bd_PCMH-like_sf"/>
</dbReference>
<dbReference type="GO" id="GO:0050660">
    <property type="term" value="F:flavin adenine dinucleotide binding"/>
    <property type="evidence" value="ECO:0007669"/>
    <property type="project" value="InterPro"/>
</dbReference>
<dbReference type="PROSITE" id="PS51371">
    <property type="entry name" value="CBS"/>
    <property type="match status" value="2"/>
</dbReference>
<dbReference type="Proteomes" id="UP000298642">
    <property type="component" value="Chromosome"/>
</dbReference>
<feature type="transmembrane region" description="Helical" evidence="11">
    <location>
        <begin position="6"/>
        <end position="32"/>
    </location>
</feature>
<dbReference type="InterPro" id="IPR002550">
    <property type="entry name" value="CNNM"/>
</dbReference>
<dbReference type="InterPro" id="IPR046342">
    <property type="entry name" value="CBS_dom_sf"/>
</dbReference>
<evidence type="ECO:0000256" key="11">
    <source>
        <dbReference type="SAM" id="Phobius"/>
    </source>
</evidence>
<dbReference type="InterPro" id="IPR005170">
    <property type="entry name" value="Transptr-assoc_dom"/>
</dbReference>
<feature type="transmembrane region" description="Helical" evidence="11">
    <location>
        <begin position="61"/>
        <end position="84"/>
    </location>
</feature>
<evidence type="ECO:0000313" key="15">
    <source>
        <dbReference type="Proteomes" id="UP000298642"/>
    </source>
</evidence>
<dbReference type="Pfam" id="PF01595">
    <property type="entry name" value="CNNM"/>
    <property type="match status" value="1"/>
</dbReference>
<dbReference type="Gene3D" id="3.10.580.10">
    <property type="entry name" value="CBS-domain"/>
    <property type="match status" value="1"/>
</dbReference>
<dbReference type="PROSITE" id="PS51846">
    <property type="entry name" value="CNNM"/>
    <property type="match status" value="1"/>
</dbReference>
<dbReference type="SUPFAM" id="SSF56176">
    <property type="entry name" value="FAD-binding/transporter-associated domain-like"/>
    <property type="match status" value="1"/>
</dbReference>
<reference evidence="15" key="1">
    <citation type="submission" date="2018-12" db="EMBL/GenBank/DDBJ databases">
        <title>Dusodibacter welbiota gen. nov., sp. nov., isolated from human faeces and emended description of the Oscillibacter genus.</title>
        <authorList>
            <person name="Le Roy T."/>
            <person name="Van der Smissen P."/>
            <person name="Delzenne N."/>
            <person name="Muccioli G."/>
            <person name="Collet J.F."/>
            <person name="Cani P.D."/>
        </authorList>
    </citation>
    <scope>NUCLEOTIDE SEQUENCE [LARGE SCALE GENOMIC DNA]</scope>
    <source>
        <strain evidence="15">J115</strain>
    </source>
</reference>
<keyword evidence="6 10" id="KW-1133">Transmembrane helix</keyword>
<comment type="similarity">
    <text evidence="2">Belongs to the UPF0053 family.</text>
</comment>
<keyword evidence="8 10" id="KW-0472">Membrane</keyword>
<name>A0A4D7ANI4_9FIRM</name>
<organism evidence="14 15">
    <name type="scientific">Dysosmobacter welbionis</name>
    <dbReference type="NCBI Taxonomy" id="2093857"/>
    <lineage>
        <taxon>Bacteria</taxon>
        <taxon>Bacillati</taxon>
        <taxon>Bacillota</taxon>
        <taxon>Clostridia</taxon>
        <taxon>Eubacteriales</taxon>
        <taxon>Oscillospiraceae</taxon>
        <taxon>Dysosmobacter</taxon>
    </lineage>
</organism>
<evidence type="ECO:0000256" key="3">
    <source>
        <dbReference type="ARBA" id="ARBA00022475"/>
    </source>
</evidence>
<feature type="domain" description="CBS" evidence="12">
    <location>
        <begin position="268"/>
        <end position="328"/>
    </location>
</feature>
<dbReference type="GeneID" id="89523419"/>